<sequence>MAKHYEIVKVKARGEMVLPAPARKLLGIKEGDQLAVYVDGEEIILRKLTPFKKASSNDAIFKLIGMGEGPSDLAEHHDFYLASDDKEQK</sequence>
<dbReference type="EMBL" id="LTBC01000001">
    <property type="protein sequence ID" value="KYH33590.1"/>
    <property type="molecule type" value="Genomic_DNA"/>
</dbReference>
<evidence type="ECO:0000313" key="3">
    <source>
        <dbReference type="Proteomes" id="UP000075670"/>
    </source>
</evidence>
<dbReference type="PANTHER" id="PTHR34860:SF6">
    <property type="entry name" value="REPRESSOR-LIKE PROTEIN SSO7C3"/>
    <property type="match status" value="1"/>
</dbReference>
<dbReference type="PATRIC" id="fig|1122241.3.peg.322"/>
<accession>A0A151B1A1</accession>
<dbReference type="Proteomes" id="UP000075670">
    <property type="component" value="Unassembled WGS sequence"/>
</dbReference>
<dbReference type="OrthoDB" id="9811597at2"/>
<proteinExistence type="predicted"/>
<dbReference type="SUPFAM" id="SSF89447">
    <property type="entry name" value="AbrB/MazE/MraZ-like"/>
    <property type="match status" value="1"/>
</dbReference>
<dbReference type="Pfam" id="PF04014">
    <property type="entry name" value="MazE_antitoxin"/>
    <property type="match status" value="1"/>
</dbReference>
<dbReference type="PANTHER" id="PTHR34860">
    <property type="entry name" value="REPRESSOR-LIKE PROTEIN SSO7C3"/>
    <property type="match status" value="1"/>
</dbReference>
<evidence type="ECO:0000259" key="1">
    <source>
        <dbReference type="SMART" id="SM00966"/>
    </source>
</evidence>
<dbReference type="GO" id="GO:0003677">
    <property type="term" value="F:DNA binding"/>
    <property type="evidence" value="ECO:0007669"/>
    <property type="project" value="InterPro"/>
</dbReference>
<evidence type="ECO:0000313" key="2">
    <source>
        <dbReference type="EMBL" id="KYH33590.1"/>
    </source>
</evidence>
<dbReference type="RefSeq" id="WP_062281417.1">
    <property type="nucleotide sequence ID" value="NZ_LTBC01000001.1"/>
</dbReference>
<dbReference type="InterPro" id="IPR007159">
    <property type="entry name" value="SpoVT-AbrB_dom"/>
</dbReference>
<organism evidence="2 3">
    <name type="scientific">Moorella mulderi DSM 14980</name>
    <dbReference type="NCBI Taxonomy" id="1122241"/>
    <lineage>
        <taxon>Bacteria</taxon>
        <taxon>Bacillati</taxon>
        <taxon>Bacillota</taxon>
        <taxon>Clostridia</taxon>
        <taxon>Neomoorellales</taxon>
        <taxon>Neomoorellaceae</taxon>
        <taxon>Neomoorella</taxon>
    </lineage>
</organism>
<feature type="domain" description="SpoVT-AbrB" evidence="1">
    <location>
        <begin position="8"/>
        <end position="53"/>
    </location>
</feature>
<dbReference type="InterPro" id="IPR052975">
    <property type="entry name" value="Repressor-like_regulatory"/>
</dbReference>
<dbReference type="AlphaFoldDB" id="A0A151B1A1"/>
<dbReference type="SMART" id="SM00966">
    <property type="entry name" value="SpoVT_AbrB"/>
    <property type="match status" value="1"/>
</dbReference>
<comment type="caution">
    <text evidence="2">The sequence shown here is derived from an EMBL/GenBank/DDBJ whole genome shotgun (WGS) entry which is preliminary data.</text>
</comment>
<keyword evidence="3" id="KW-1185">Reference proteome</keyword>
<gene>
    <name evidence="2" type="primary">abrB_1</name>
    <name evidence="2" type="ORF">MOMUL_02960</name>
</gene>
<dbReference type="NCBIfam" id="TIGR01439">
    <property type="entry name" value="lp_hng_hel_AbrB"/>
    <property type="match status" value="1"/>
</dbReference>
<reference evidence="2 3" key="1">
    <citation type="submission" date="2016-02" db="EMBL/GenBank/DDBJ databases">
        <title>Genome sequence of Moorella mulderi DSM 14980.</title>
        <authorList>
            <person name="Poehlein A."/>
            <person name="Daniel R."/>
        </authorList>
    </citation>
    <scope>NUCLEOTIDE SEQUENCE [LARGE SCALE GENOMIC DNA]</scope>
    <source>
        <strain evidence="2 3">DSM 14980</strain>
    </source>
</reference>
<protein>
    <submittedName>
        <fullName evidence="2">Transition state regulatory protein AbrB</fullName>
    </submittedName>
</protein>
<name>A0A151B1A1_9FIRM</name>
<dbReference type="Gene3D" id="2.10.260.10">
    <property type="match status" value="1"/>
</dbReference>
<dbReference type="InterPro" id="IPR037914">
    <property type="entry name" value="SpoVT-AbrB_sf"/>
</dbReference>